<gene>
    <name evidence="2" type="ORF">CINCED_3A008780</name>
</gene>
<reference evidence="2 3" key="1">
    <citation type="submission" date="2019-08" db="EMBL/GenBank/DDBJ databases">
        <authorList>
            <person name="Alioto T."/>
            <person name="Alioto T."/>
            <person name="Gomez Garrido J."/>
        </authorList>
    </citation>
    <scope>NUCLEOTIDE SEQUENCE [LARGE SCALE GENOMIC DNA]</scope>
</reference>
<proteinExistence type="predicted"/>
<keyword evidence="3" id="KW-1185">Reference proteome</keyword>
<protein>
    <submittedName>
        <fullName evidence="2">Uncharacterized protein</fullName>
    </submittedName>
</protein>
<dbReference type="Proteomes" id="UP000325440">
    <property type="component" value="Unassembled WGS sequence"/>
</dbReference>
<evidence type="ECO:0000256" key="1">
    <source>
        <dbReference type="SAM" id="MobiDB-lite"/>
    </source>
</evidence>
<evidence type="ECO:0000313" key="3">
    <source>
        <dbReference type="Proteomes" id="UP000325440"/>
    </source>
</evidence>
<evidence type="ECO:0000313" key="2">
    <source>
        <dbReference type="EMBL" id="VVC24715.1"/>
    </source>
</evidence>
<organism evidence="2 3">
    <name type="scientific">Cinara cedri</name>
    <dbReference type="NCBI Taxonomy" id="506608"/>
    <lineage>
        <taxon>Eukaryota</taxon>
        <taxon>Metazoa</taxon>
        <taxon>Ecdysozoa</taxon>
        <taxon>Arthropoda</taxon>
        <taxon>Hexapoda</taxon>
        <taxon>Insecta</taxon>
        <taxon>Pterygota</taxon>
        <taxon>Neoptera</taxon>
        <taxon>Paraneoptera</taxon>
        <taxon>Hemiptera</taxon>
        <taxon>Sternorrhyncha</taxon>
        <taxon>Aphidomorpha</taxon>
        <taxon>Aphidoidea</taxon>
        <taxon>Aphididae</taxon>
        <taxon>Lachninae</taxon>
        <taxon>Cinara</taxon>
    </lineage>
</organism>
<feature type="region of interest" description="Disordered" evidence="1">
    <location>
        <begin position="31"/>
        <end position="50"/>
    </location>
</feature>
<dbReference type="EMBL" id="CABPRJ010000005">
    <property type="protein sequence ID" value="VVC24715.1"/>
    <property type="molecule type" value="Genomic_DNA"/>
</dbReference>
<dbReference type="AlphaFoldDB" id="A0A5E4M1X7"/>
<name>A0A5E4M1X7_9HEMI</name>
<sequence length="125" mass="13874">MIDPYRRQPGVYRHVFVNTISVVRGKSTYLGHPTMRPRGRITKRSPYTSCGEPNRSFETLADVTSVGKYHSREFAHVRFTLQITSTAEKSVPAGGTGGVSSSLCLGWKTLETDQNINPSRSAKNE</sequence>
<accession>A0A5E4M1X7</accession>